<name>A0A239FCG3_9SPHN</name>
<sequence>MGKAASRFRQTDLTKAIRAVDSAGFKIDRIEIDPISGKIIILPLNGAARAVDDSWSDF</sequence>
<accession>A0A239FCG3</accession>
<reference evidence="2" key="1">
    <citation type="submission" date="2017-06" db="EMBL/GenBank/DDBJ databases">
        <authorList>
            <person name="Varghese N."/>
            <person name="Submissions S."/>
        </authorList>
    </citation>
    <scope>NUCLEOTIDE SEQUENCE [LARGE SCALE GENOMIC DNA]</scope>
    <source>
        <strain evidence="2">LNB2</strain>
    </source>
</reference>
<evidence type="ECO:0000313" key="2">
    <source>
        <dbReference type="Proteomes" id="UP000198281"/>
    </source>
</evidence>
<dbReference type="EMBL" id="FZOS01000008">
    <property type="protein sequence ID" value="SNS53993.1"/>
    <property type="molecule type" value="Genomic_DNA"/>
</dbReference>
<dbReference type="AlphaFoldDB" id="A0A239FCG3"/>
<dbReference type="Proteomes" id="UP000198281">
    <property type="component" value="Unassembled WGS sequence"/>
</dbReference>
<gene>
    <name evidence="1" type="ORF">SAMN06295912_108152</name>
</gene>
<evidence type="ECO:0000313" key="1">
    <source>
        <dbReference type="EMBL" id="SNS53993.1"/>
    </source>
</evidence>
<keyword evidence="2" id="KW-1185">Reference proteome</keyword>
<dbReference type="RefSeq" id="WP_179220791.1">
    <property type="nucleotide sequence ID" value="NZ_FZOS01000008.1"/>
</dbReference>
<organism evidence="1 2">
    <name type="scientific">Edaphosphingomonas laterariae</name>
    <dbReference type="NCBI Taxonomy" id="861865"/>
    <lineage>
        <taxon>Bacteria</taxon>
        <taxon>Pseudomonadati</taxon>
        <taxon>Pseudomonadota</taxon>
        <taxon>Alphaproteobacteria</taxon>
        <taxon>Sphingomonadales</taxon>
        <taxon>Rhizorhabdaceae</taxon>
        <taxon>Edaphosphingomonas</taxon>
    </lineage>
</organism>
<protein>
    <submittedName>
        <fullName evidence="1">Uncharacterized protein</fullName>
    </submittedName>
</protein>
<proteinExistence type="predicted"/>